<dbReference type="Gene3D" id="3.20.20.60">
    <property type="entry name" value="Phosphoenolpyruvate-binding domains"/>
    <property type="match status" value="1"/>
</dbReference>
<keyword evidence="4 9" id="KW-0456">Lyase</keyword>
<dbReference type="OrthoDB" id="9802624at2"/>
<evidence type="ECO:0000256" key="6">
    <source>
        <dbReference type="ARBA" id="ARBA00045074"/>
    </source>
</evidence>
<dbReference type="InterPro" id="IPR050251">
    <property type="entry name" value="HpcH-HpaI_aldolase"/>
</dbReference>
<dbReference type="InterPro" id="IPR015813">
    <property type="entry name" value="Pyrv/PenolPyrv_kinase-like_dom"/>
</dbReference>
<dbReference type="InterPro" id="IPR040442">
    <property type="entry name" value="Pyrv_kinase-like_dom_sf"/>
</dbReference>
<evidence type="ECO:0000259" key="8">
    <source>
        <dbReference type="Pfam" id="PF03328"/>
    </source>
</evidence>
<gene>
    <name evidence="9" type="primary">hpcH</name>
    <name evidence="9" type="ordered locus">Dshi_1647</name>
</gene>
<protein>
    <recommendedName>
        <fullName evidence="7">Hydroxypyruvate/pyruvate aldolase</fullName>
    </recommendedName>
</protein>
<accession>A8LLL1</accession>
<dbReference type="GO" id="GO:0016832">
    <property type="term" value="F:aldehyde-lyase activity"/>
    <property type="evidence" value="ECO:0007669"/>
    <property type="project" value="TreeGrafter"/>
</dbReference>
<evidence type="ECO:0000256" key="5">
    <source>
        <dbReference type="ARBA" id="ARBA00023317"/>
    </source>
</evidence>
<dbReference type="GO" id="GO:0005737">
    <property type="term" value="C:cytoplasm"/>
    <property type="evidence" value="ECO:0007669"/>
    <property type="project" value="UniProtKB-ARBA"/>
</dbReference>
<evidence type="ECO:0000256" key="7">
    <source>
        <dbReference type="ARBA" id="ARBA00068169"/>
    </source>
</evidence>
<evidence type="ECO:0000313" key="10">
    <source>
        <dbReference type="Proteomes" id="UP000006833"/>
    </source>
</evidence>
<proteinExistence type="inferred from homology"/>
<keyword evidence="3" id="KW-0479">Metal-binding</keyword>
<dbReference type="RefSeq" id="WP_012178319.1">
    <property type="nucleotide sequence ID" value="NC_009952.1"/>
</dbReference>
<dbReference type="STRING" id="398580.Dshi_1647"/>
<evidence type="ECO:0000256" key="4">
    <source>
        <dbReference type="ARBA" id="ARBA00023239"/>
    </source>
</evidence>
<sequence>MAAPENQLKQALLAGDVQIGIWLGFGAPAVAELAAGCGFDWCLVDGEHSPNDPAQMIDQLRAMVGQGAMPIVRVPVGEDWVLKRALDLGVQTIMVPMVETAAQAQQIVRAMRYPPDGVRGVGAALARASGYSLDAEYVTTANAQICTIVQIESHAAVRAIPEIAAVEGVDVLFIGPADLAADMGYPGRADAPEVDAVICAALGEIARSGKVPGVLAFSETDAVRFAAAGARFVGVGADVTSLAVALRGLSASSRARLSSP</sequence>
<organism evidence="9 10">
    <name type="scientific">Dinoroseobacter shibae (strain DSM 16493 / NCIMB 14021 / DFL 12)</name>
    <dbReference type="NCBI Taxonomy" id="398580"/>
    <lineage>
        <taxon>Bacteria</taxon>
        <taxon>Pseudomonadati</taxon>
        <taxon>Pseudomonadota</taxon>
        <taxon>Alphaproteobacteria</taxon>
        <taxon>Rhodobacterales</taxon>
        <taxon>Roseobacteraceae</taxon>
        <taxon>Dinoroseobacter</taxon>
    </lineage>
</organism>
<dbReference type="HOGENOM" id="CLU_059964_1_0_5"/>
<dbReference type="AlphaFoldDB" id="A8LLL1"/>
<name>A8LLL1_DINSH</name>
<comment type="cofactor">
    <cofactor evidence="1">
        <name>a divalent metal cation</name>
        <dbReference type="ChEBI" id="CHEBI:60240"/>
    </cofactor>
</comment>
<dbReference type="GO" id="GO:0046872">
    <property type="term" value="F:metal ion binding"/>
    <property type="evidence" value="ECO:0007669"/>
    <property type="project" value="UniProtKB-KW"/>
</dbReference>
<evidence type="ECO:0000313" key="9">
    <source>
        <dbReference type="EMBL" id="ABV93389.1"/>
    </source>
</evidence>
<evidence type="ECO:0000256" key="2">
    <source>
        <dbReference type="ARBA" id="ARBA00005568"/>
    </source>
</evidence>
<evidence type="ECO:0000256" key="3">
    <source>
        <dbReference type="ARBA" id="ARBA00022723"/>
    </source>
</evidence>
<feature type="domain" description="HpcH/HpaI aldolase/citrate lyase" evidence="8">
    <location>
        <begin position="18"/>
        <end position="243"/>
    </location>
</feature>
<reference evidence="10" key="1">
    <citation type="journal article" date="2010" name="ISME J.">
        <title>The complete genome sequence of the algal symbiont Dinoroseobacter shibae: a hitchhiker's guide to life in the sea.</title>
        <authorList>
            <person name="Wagner-Dobler I."/>
            <person name="Ballhausen B."/>
            <person name="Berger M."/>
            <person name="Brinkhoff T."/>
            <person name="Buchholz I."/>
            <person name="Bunk B."/>
            <person name="Cypionka H."/>
            <person name="Daniel R."/>
            <person name="Drepper T."/>
            <person name="Gerdts G."/>
            <person name="Hahnke S."/>
            <person name="Han C."/>
            <person name="Jahn D."/>
            <person name="Kalhoefer D."/>
            <person name="Kiss H."/>
            <person name="Klenk H.P."/>
            <person name="Kyrpides N."/>
            <person name="Liebl W."/>
            <person name="Liesegang H."/>
            <person name="Meincke L."/>
            <person name="Pati A."/>
            <person name="Petersen J."/>
            <person name="Piekarski T."/>
            <person name="Pommerenke C."/>
            <person name="Pradella S."/>
            <person name="Pukall R."/>
            <person name="Rabus R."/>
            <person name="Stackebrandt E."/>
            <person name="Thole S."/>
            <person name="Thompson L."/>
            <person name="Tielen P."/>
            <person name="Tomasch J."/>
            <person name="von Jan M."/>
            <person name="Wanphrut N."/>
            <person name="Wichels A."/>
            <person name="Zech H."/>
            <person name="Simon M."/>
        </authorList>
    </citation>
    <scope>NUCLEOTIDE SEQUENCE [LARGE SCALE GENOMIC DNA]</scope>
    <source>
        <strain evidence="10">DSM 16493 / NCIMB 14021 / DFL 12</strain>
    </source>
</reference>
<comment type="similarity">
    <text evidence="2">Belongs to the HpcH/HpaI aldolase family.</text>
</comment>
<dbReference type="PANTHER" id="PTHR30502:SF0">
    <property type="entry name" value="PHOSPHOENOLPYRUVATE CARBOXYLASE FAMILY PROTEIN"/>
    <property type="match status" value="1"/>
</dbReference>
<dbReference type="KEGG" id="dsh:Dshi_1647"/>
<keyword evidence="5" id="KW-0670">Pyruvate</keyword>
<dbReference type="FunFam" id="3.20.20.60:FF:000004">
    <property type="entry name" value="5-keto-4-deoxy-D-glucarate aldolase"/>
    <property type="match status" value="1"/>
</dbReference>
<dbReference type="InterPro" id="IPR005000">
    <property type="entry name" value="Aldolase/citrate-lyase_domain"/>
</dbReference>
<dbReference type="EMBL" id="CP000830">
    <property type="protein sequence ID" value="ABV93389.1"/>
    <property type="molecule type" value="Genomic_DNA"/>
</dbReference>
<dbReference type="eggNOG" id="COG3836">
    <property type="taxonomic scope" value="Bacteria"/>
</dbReference>
<keyword evidence="10" id="KW-1185">Reference proteome</keyword>
<dbReference type="Pfam" id="PF03328">
    <property type="entry name" value="HpcH_HpaI"/>
    <property type="match status" value="1"/>
</dbReference>
<dbReference type="PANTHER" id="PTHR30502">
    <property type="entry name" value="2-KETO-3-DEOXY-L-RHAMNONATE ALDOLASE"/>
    <property type="match status" value="1"/>
</dbReference>
<dbReference type="Proteomes" id="UP000006833">
    <property type="component" value="Chromosome"/>
</dbReference>
<comment type="catalytic activity">
    <reaction evidence="6">
        <text>D-glyceraldehyde + pyruvate = 2-dehydro-3-deoxy-L-galactonate</text>
        <dbReference type="Rhea" id="RHEA:80055"/>
        <dbReference type="ChEBI" id="CHEBI:15361"/>
        <dbReference type="ChEBI" id="CHEBI:17378"/>
        <dbReference type="ChEBI" id="CHEBI:75545"/>
    </reaction>
</comment>
<evidence type="ECO:0000256" key="1">
    <source>
        <dbReference type="ARBA" id="ARBA00001968"/>
    </source>
</evidence>
<dbReference type="SUPFAM" id="SSF51621">
    <property type="entry name" value="Phosphoenolpyruvate/pyruvate domain"/>
    <property type="match status" value="1"/>
</dbReference>